<sequence>MEQCIEYSLRFNRKNHLNKDGKAPVEIRMYQSGKARYKQTGFSVTPDRWDSEKQQPKDKAIKRNCQTLIHELQTFESDFRITNKGFTLKDFDCQNSKVPEPPLKQVSFTQFYTDQLEAERALKQPSWRTRKLTLDYFKEFCVDVKFSEVKYSMIQKFEFFLNTKSLHTNTIAKHHKHIRKYIIQAIKSRLILPQDNPYNDFSVNKSPFKSQFCTEEELKRLEELTFNANEKMLERCRDMFLFGCYTGLRFNDVYKLKPSHFHNTNEGLILEYQANKTSKFGEKYLFKLFAGKPQMIALKYMPLNNTTLFKGLTNPKVNLSLKALAKQANINKPLRFKDSRDTFGTIMISKAPITVVKDEMQHSYLTTTQKYLHLTPEMKKQELSKIKWE</sequence>
<dbReference type="CDD" id="cd01185">
    <property type="entry name" value="INTN1_C_like"/>
    <property type="match status" value="1"/>
</dbReference>
<accession>A0ABU5S123</accession>
<comment type="similarity">
    <text evidence="1">Belongs to the 'phage' integrase family.</text>
</comment>
<dbReference type="Pfam" id="PF13102">
    <property type="entry name" value="Phage_int_SAM_5"/>
    <property type="match status" value="1"/>
</dbReference>
<evidence type="ECO:0000256" key="2">
    <source>
        <dbReference type="ARBA" id="ARBA00023125"/>
    </source>
</evidence>
<evidence type="ECO:0000256" key="3">
    <source>
        <dbReference type="ARBA" id="ARBA00023172"/>
    </source>
</evidence>
<name>A0ABU5S123_9BACT</name>
<dbReference type="SUPFAM" id="SSF56349">
    <property type="entry name" value="DNA breaking-rejoining enzymes"/>
    <property type="match status" value="1"/>
</dbReference>
<feature type="domain" description="Tyr recombinase" evidence="4">
    <location>
        <begin position="208"/>
        <end position="384"/>
    </location>
</feature>
<keyword evidence="6" id="KW-1185">Reference proteome</keyword>
<dbReference type="Proteomes" id="UP001303899">
    <property type="component" value="Unassembled WGS sequence"/>
</dbReference>
<dbReference type="InterPro" id="IPR050090">
    <property type="entry name" value="Tyrosine_recombinase_XerCD"/>
</dbReference>
<dbReference type="Gene3D" id="1.10.150.130">
    <property type="match status" value="1"/>
</dbReference>
<evidence type="ECO:0000313" key="6">
    <source>
        <dbReference type="Proteomes" id="UP001303899"/>
    </source>
</evidence>
<dbReference type="PANTHER" id="PTHR30349:SF64">
    <property type="entry name" value="PROPHAGE INTEGRASE INTD-RELATED"/>
    <property type="match status" value="1"/>
</dbReference>
<evidence type="ECO:0000313" key="5">
    <source>
        <dbReference type="EMBL" id="MEA5402164.1"/>
    </source>
</evidence>
<dbReference type="PANTHER" id="PTHR30349">
    <property type="entry name" value="PHAGE INTEGRASE-RELATED"/>
    <property type="match status" value="1"/>
</dbReference>
<dbReference type="InterPro" id="IPR025269">
    <property type="entry name" value="SAM-like_dom"/>
</dbReference>
<protein>
    <submittedName>
        <fullName evidence="5">Site-specific integrase</fullName>
    </submittedName>
</protein>
<reference evidence="5 6" key="1">
    <citation type="submission" date="2023-12" db="EMBL/GenBank/DDBJ databases">
        <title>Novel species of the genus Arcicella isolated from rivers.</title>
        <authorList>
            <person name="Lu H."/>
        </authorList>
    </citation>
    <scope>NUCLEOTIDE SEQUENCE [LARGE SCALE GENOMIC DNA]</scope>
    <source>
        <strain evidence="5 6">DC2W</strain>
    </source>
</reference>
<gene>
    <name evidence="5" type="ORF">VB776_04530</name>
</gene>
<dbReference type="InterPro" id="IPR011010">
    <property type="entry name" value="DNA_brk_join_enz"/>
</dbReference>
<dbReference type="InterPro" id="IPR035386">
    <property type="entry name" value="Arm-DNA-bind_5"/>
</dbReference>
<evidence type="ECO:0000259" key="4">
    <source>
        <dbReference type="PROSITE" id="PS51898"/>
    </source>
</evidence>
<proteinExistence type="inferred from homology"/>
<evidence type="ECO:0000256" key="1">
    <source>
        <dbReference type="ARBA" id="ARBA00008857"/>
    </source>
</evidence>
<dbReference type="Pfam" id="PF17293">
    <property type="entry name" value="Arm-DNA-bind_5"/>
    <property type="match status" value="1"/>
</dbReference>
<dbReference type="RefSeq" id="WP_323326435.1">
    <property type="nucleotide sequence ID" value="NZ_JAYGIL010000004.1"/>
</dbReference>
<dbReference type="InterPro" id="IPR010998">
    <property type="entry name" value="Integrase_recombinase_N"/>
</dbReference>
<keyword evidence="3" id="KW-0233">DNA recombination</keyword>
<organism evidence="5 6">
    <name type="scientific">Arcicella gelida</name>
    <dbReference type="NCBI Taxonomy" id="2984195"/>
    <lineage>
        <taxon>Bacteria</taxon>
        <taxon>Pseudomonadati</taxon>
        <taxon>Bacteroidota</taxon>
        <taxon>Cytophagia</taxon>
        <taxon>Cytophagales</taxon>
        <taxon>Flectobacillaceae</taxon>
        <taxon>Arcicella</taxon>
    </lineage>
</organism>
<dbReference type="EMBL" id="JAYGIL010000004">
    <property type="protein sequence ID" value="MEA5402164.1"/>
    <property type="molecule type" value="Genomic_DNA"/>
</dbReference>
<dbReference type="InterPro" id="IPR002104">
    <property type="entry name" value="Integrase_catalytic"/>
</dbReference>
<keyword evidence="2" id="KW-0238">DNA-binding</keyword>
<dbReference type="PROSITE" id="PS51898">
    <property type="entry name" value="TYR_RECOMBINASE"/>
    <property type="match status" value="1"/>
</dbReference>
<comment type="caution">
    <text evidence="5">The sequence shown here is derived from an EMBL/GenBank/DDBJ whole genome shotgun (WGS) entry which is preliminary data.</text>
</comment>
<dbReference type="Gene3D" id="1.10.443.10">
    <property type="entry name" value="Intergrase catalytic core"/>
    <property type="match status" value="1"/>
</dbReference>
<dbReference type="InterPro" id="IPR013762">
    <property type="entry name" value="Integrase-like_cat_sf"/>
</dbReference>
<dbReference type="Pfam" id="PF00589">
    <property type="entry name" value="Phage_integrase"/>
    <property type="match status" value="1"/>
</dbReference>